<dbReference type="InterPro" id="IPR002048">
    <property type="entry name" value="EF_hand_dom"/>
</dbReference>
<keyword evidence="2" id="KW-0963">Cytoplasm</keyword>
<sequence length="1213" mass="139740">MKTKIMDQYALDPYEQQLLKVFNSHDKDSCGSLDMECLTRLCQTLQLEEQGVELVKCLMNDNHSRITFTEFKNALLALLGNMESSKPSKTEELGENALKTSPEREVSPKFVYGSKKYGRRSRPKNEEINSIYNEQNDSNSNKTPNAVTVQRSNSQSEVSSKKRKTNYKLKRCTSLPGRNDLLISNTSHVLLCEPELVCTEEMLREAWKKLGVGEDGYLNQNELVLVCDAIGLHKLADGVIRQLSDKLSVNRNHKISFQELLAILQQDDTWFEVLNETPVIHQSPDNMFPDSQTFHFITLGPDGNGMIKTDILIEMWENVGVHSPKELLHELGFNSRVISILELAEVLEKQMKSINEVTRSEYQSPQIALLQASLTLYQSEIKTFKNILEQMQAEREKLKYDVSEANNRATLLAQEVDDNHSRMEQNTLNQVKLLEQRHTDILKEVTAQFTKDKEQLSNMNQALEEKIHNLEQEVTKLKNDLLAAQKYLLNMEKENQLLGEKIADLEKDKAGLNHQIESLETDKQTNREMEREESQMVLAKLSALQLENSQLKDKNDEMVSEIESLSGQIACMRTKVSSTPTAGPNSLDQSMEENISIICEGVGLGAKRRSDYSPTKDANLFNITDGSPRLGKIRKFHNAKRENLDIPFASSESGFDTEVDCVDSVSIEENENIKRLQSKIAFLEQILIQNGIALPSCEIEKSGPNLSTNCLSNRVRILEMVIREVKRALTKMIEKDNLNCDDIKKVAEDLEKVFFTARQNDHFDDLEEKVCEQSDQKYIDSSSQANLMDSFEEKVIKLENENRELCAKCSELESCVELLRNEYEKCEDYWQNKVDDERQIFDAEQKINSDKLGELLLKMKEYEEQYANQELMDNRLPTIEETYNLEKQFTDLEQEFETYKEESGLELMKKDEEIALLKEKLTELALRQQSSIQVHANAEESRIFNKMKSLSYNVVENTCIQSEEMMPLNVQSNITSPPPNNLEYVNQSMVWHQANPNTDSDNFVNTKSLPVDWNFTNNTKVPSNAPSTSSSSTCLDNTSTPCTPCRPKRTRKFDKNIYKKNNQDKDVKKPEIDTQSRMNNDKRLQDTDYCNPGQTIFLPLRSFQNLNARRSHLEQQVRYLRMCLKQQHYCSEQTLQHYWLQFSGEKTDLHSRLKYLQDKLDQQVRISRDQLEKLERTDLLVKDLYIENAYLIASVQRLEQQCHMLAQCNSSSV</sequence>
<dbReference type="PANTHER" id="PTHR18905">
    <property type="entry name" value="NINEIN"/>
    <property type="match status" value="1"/>
</dbReference>
<feature type="coiled-coil region" evidence="5">
    <location>
        <begin position="374"/>
        <end position="408"/>
    </location>
</feature>
<evidence type="ECO:0000256" key="2">
    <source>
        <dbReference type="ARBA" id="ARBA00022490"/>
    </source>
</evidence>
<feature type="region of interest" description="Disordered" evidence="6">
    <location>
        <begin position="84"/>
        <end position="163"/>
    </location>
</feature>
<dbReference type="InterPro" id="IPR011992">
    <property type="entry name" value="EF-hand-dom_pair"/>
</dbReference>
<dbReference type="Gene3D" id="1.10.238.10">
    <property type="entry name" value="EF-hand"/>
    <property type="match status" value="2"/>
</dbReference>
<name>A0A9P0DIN4_PHACE</name>
<reference evidence="8" key="1">
    <citation type="submission" date="2022-01" db="EMBL/GenBank/DDBJ databases">
        <authorList>
            <person name="King R."/>
        </authorList>
    </citation>
    <scope>NUCLEOTIDE SEQUENCE</scope>
</reference>
<keyword evidence="4" id="KW-0206">Cytoskeleton</keyword>
<dbReference type="Proteomes" id="UP001153737">
    <property type="component" value="Chromosome 12"/>
</dbReference>
<evidence type="ECO:0000256" key="1">
    <source>
        <dbReference type="ARBA" id="ARBA00004300"/>
    </source>
</evidence>
<keyword evidence="3" id="KW-0597">Phosphoprotein</keyword>
<dbReference type="PANTHER" id="PTHR18905:SF13">
    <property type="entry name" value="NON-CENTROSOMAL MICROTUBULE ARRAY"/>
    <property type="match status" value="1"/>
</dbReference>
<feature type="coiled-coil region" evidence="5">
    <location>
        <begin position="446"/>
        <end position="568"/>
    </location>
</feature>
<evidence type="ECO:0000313" key="8">
    <source>
        <dbReference type="EMBL" id="CAH1118902.1"/>
    </source>
</evidence>
<keyword evidence="9" id="KW-1185">Reference proteome</keyword>
<evidence type="ECO:0000259" key="7">
    <source>
        <dbReference type="PROSITE" id="PS50222"/>
    </source>
</evidence>
<dbReference type="GO" id="GO:0005813">
    <property type="term" value="C:centrosome"/>
    <property type="evidence" value="ECO:0007669"/>
    <property type="project" value="UniProtKB-SubCell"/>
</dbReference>
<gene>
    <name evidence="8" type="ORF">PHAECO_LOCUS2932</name>
</gene>
<keyword evidence="5" id="KW-0175">Coiled coil</keyword>
<dbReference type="EMBL" id="OU896718">
    <property type="protein sequence ID" value="CAH1118902.1"/>
    <property type="molecule type" value="Genomic_DNA"/>
</dbReference>
<evidence type="ECO:0000256" key="3">
    <source>
        <dbReference type="ARBA" id="ARBA00022553"/>
    </source>
</evidence>
<evidence type="ECO:0000256" key="5">
    <source>
        <dbReference type="SAM" id="Coils"/>
    </source>
</evidence>
<evidence type="ECO:0000256" key="4">
    <source>
        <dbReference type="ARBA" id="ARBA00023212"/>
    </source>
</evidence>
<feature type="domain" description="EF-hand" evidence="7">
    <location>
        <begin position="198"/>
        <end position="233"/>
    </location>
</feature>
<dbReference type="GO" id="GO:0005509">
    <property type="term" value="F:calcium ion binding"/>
    <property type="evidence" value="ECO:0007669"/>
    <property type="project" value="InterPro"/>
</dbReference>
<comment type="subcellular location">
    <subcellularLocation>
        <location evidence="1">Cytoplasm</location>
        <location evidence="1">Cytoskeleton</location>
        <location evidence="1">Microtubule organizing center</location>
        <location evidence="1">Centrosome</location>
    </subcellularLocation>
</comment>
<feature type="compositionally biased region" description="Polar residues" evidence="6">
    <location>
        <begin position="128"/>
        <end position="158"/>
    </location>
</feature>
<organism evidence="8 9">
    <name type="scientific">Phaedon cochleariae</name>
    <name type="common">Mustard beetle</name>
    <dbReference type="NCBI Taxonomy" id="80249"/>
    <lineage>
        <taxon>Eukaryota</taxon>
        <taxon>Metazoa</taxon>
        <taxon>Ecdysozoa</taxon>
        <taxon>Arthropoda</taxon>
        <taxon>Hexapoda</taxon>
        <taxon>Insecta</taxon>
        <taxon>Pterygota</taxon>
        <taxon>Neoptera</taxon>
        <taxon>Endopterygota</taxon>
        <taxon>Coleoptera</taxon>
        <taxon>Polyphaga</taxon>
        <taxon>Cucujiformia</taxon>
        <taxon>Chrysomeloidea</taxon>
        <taxon>Chrysomelidae</taxon>
        <taxon>Chrysomelinae</taxon>
        <taxon>Chrysomelini</taxon>
        <taxon>Phaedon</taxon>
    </lineage>
</organism>
<proteinExistence type="predicted"/>
<dbReference type="SUPFAM" id="SSF47473">
    <property type="entry name" value="EF-hand"/>
    <property type="match status" value="1"/>
</dbReference>
<accession>A0A9P0DIN4</accession>
<feature type="coiled-coil region" evidence="5">
    <location>
        <begin position="852"/>
        <end position="927"/>
    </location>
</feature>
<dbReference type="PROSITE" id="PS50222">
    <property type="entry name" value="EF_HAND_2"/>
    <property type="match status" value="1"/>
</dbReference>
<evidence type="ECO:0000313" key="9">
    <source>
        <dbReference type="Proteomes" id="UP001153737"/>
    </source>
</evidence>
<protein>
    <recommendedName>
        <fullName evidence="7">EF-hand domain-containing protein</fullName>
    </recommendedName>
</protein>
<evidence type="ECO:0000256" key="6">
    <source>
        <dbReference type="SAM" id="MobiDB-lite"/>
    </source>
</evidence>
<reference evidence="8" key="2">
    <citation type="submission" date="2022-10" db="EMBL/GenBank/DDBJ databases">
        <authorList>
            <consortium name="ENA_rothamsted_submissions"/>
            <consortium name="culmorum"/>
            <person name="King R."/>
        </authorList>
    </citation>
    <scope>NUCLEOTIDE SEQUENCE</scope>
</reference>
<dbReference type="GO" id="GO:0034454">
    <property type="term" value="P:microtubule anchoring at centrosome"/>
    <property type="evidence" value="ECO:0007669"/>
    <property type="project" value="TreeGrafter"/>
</dbReference>
<dbReference type="AlphaFoldDB" id="A0A9P0DIN4"/>